<dbReference type="OMA" id="PAQYYHV"/>
<dbReference type="PIRSF" id="PIRSF000157">
    <property type="entry name" value="Oxoglu_dh_E1"/>
    <property type="match status" value="1"/>
</dbReference>
<reference evidence="8" key="1">
    <citation type="submission" date="2011-05" db="EMBL/GenBank/DDBJ databases">
        <authorList>
            <person name="Richards S.R."/>
            <person name="Qu J."/>
            <person name="Jiang H."/>
            <person name="Jhangiani S.N."/>
            <person name="Agravi P."/>
            <person name="Goodspeed R."/>
            <person name="Gross S."/>
            <person name="Mandapat C."/>
            <person name="Jackson L."/>
            <person name="Mathew T."/>
            <person name="Pu L."/>
            <person name="Thornton R."/>
            <person name="Saada N."/>
            <person name="Wilczek-Boney K.B."/>
            <person name="Lee S."/>
            <person name="Kovar C."/>
            <person name="Wu Y."/>
            <person name="Scherer S.E."/>
            <person name="Worley K.C."/>
            <person name="Muzny D.M."/>
            <person name="Gibbs R."/>
        </authorList>
    </citation>
    <scope>NUCLEOTIDE SEQUENCE</scope>
    <source>
        <strain evidence="8">Brora</strain>
    </source>
</reference>
<dbReference type="EMBL" id="JH429640">
    <property type="status" value="NOT_ANNOTATED_CDS"/>
    <property type="molecule type" value="Genomic_DNA"/>
</dbReference>
<dbReference type="GO" id="GO:0016624">
    <property type="term" value="F:oxidoreductase activity, acting on the aldehyde or oxo group of donors, disulfide as acceptor"/>
    <property type="evidence" value="ECO:0007669"/>
    <property type="project" value="InterPro"/>
</dbReference>
<dbReference type="InterPro" id="IPR005475">
    <property type="entry name" value="Transketolase-like_Pyr-bd"/>
</dbReference>
<dbReference type="InterPro" id="IPR042179">
    <property type="entry name" value="KGD_C_sf"/>
</dbReference>
<evidence type="ECO:0000256" key="3">
    <source>
        <dbReference type="ARBA" id="ARBA00022946"/>
    </source>
</evidence>
<dbReference type="InterPro" id="IPR031717">
    <property type="entry name" value="ODO-1/KGD_C"/>
</dbReference>
<evidence type="ECO:0000256" key="1">
    <source>
        <dbReference type="ARBA" id="ARBA00001964"/>
    </source>
</evidence>
<feature type="domain" description="Transketolase-like pyrimidine-binding" evidence="6">
    <location>
        <begin position="523"/>
        <end position="734"/>
    </location>
</feature>
<dbReference type="SMART" id="SM00861">
    <property type="entry name" value="Transket_pyr"/>
    <property type="match status" value="1"/>
</dbReference>
<evidence type="ECO:0000256" key="4">
    <source>
        <dbReference type="ARBA" id="ARBA00023002"/>
    </source>
</evidence>
<evidence type="ECO:0000313" key="7">
    <source>
        <dbReference type="EnsemblMetazoa" id="SMAR000072-PA"/>
    </source>
</evidence>
<evidence type="ECO:0000259" key="6">
    <source>
        <dbReference type="SMART" id="SM00861"/>
    </source>
</evidence>
<proteinExistence type="inferred from homology"/>
<name>T1IGW9_STRMM</name>
<dbReference type="Gene3D" id="3.40.50.11610">
    <property type="entry name" value="Multifunctional 2-oxoglutarate metabolism enzyme, C-terminal domain"/>
    <property type="match status" value="1"/>
</dbReference>
<dbReference type="Gene3D" id="3.40.50.12470">
    <property type="match status" value="1"/>
</dbReference>
<dbReference type="SUPFAM" id="SSF52518">
    <property type="entry name" value="Thiamin diphosphate-binding fold (THDP-binding)"/>
    <property type="match status" value="2"/>
</dbReference>
<dbReference type="EnsemblMetazoa" id="SMAR000072-RA">
    <property type="protein sequence ID" value="SMAR000072-PA"/>
    <property type="gene ID" value="SMAR000072"/>
</dbReference>
<dbReference type="Proteomes" id="UP000014500">
    <property type="component" value="Unassembled WGS sequence"/>
</dbReference>
<reference evidence="7" key="2">
    <citation type="submission" date="2015-02" db="UniProtKB">
        <authorList>
            <consortium name="EnsemblMetazoa"/>
        </authorList>
    </citation>
    <scope>IDENTIFICATION</scope>
</reference>
<dbReference type="InterPro" id="IPR001017">
    <property type="entry name" value="DH_E1"/>
</dbReference>
<dbReference type="Pfam" id="PF16870">
    <property type="entry name" value="OxoGdeHyase_C"/>
    <property type="match status" value="1"/>
</dbReference>
<dbReference type="Gene3D" id="3.40.50.970">
    <property type="match status" value="1"/>
</dbReference>
<accession>T1IGW9</accession>
<comment type="cofactor">
    <cofactor evidence="1">
        <name>thiamine diphosphate</name>
        <dbReference type="ChEBI" id="CHEBI:58937"/>
    </cofactor>
</comment>
<evidence type="ECO:0000256" key="5">
    <source>
        <dbReference type="ARBA" id="ARBA00023052"/>
    </source>
</evidence>
<dbReference type="NCBIfam" id="TIGR00239">
    <property type="entry name" value="2oxo_dh_E1"/>
    <property type="match status" value="1"/>
</dbReference>
<protein>
    <recommendedName>
        <fullName evidence="6">Transketolase-like pyrimidine-binding domain-containing protein</fullName>
    </recommendedName>
</protein>
<dbReference type="PANTHER" id="PTHR23152:SF4">
    <property type="entry name" value="2-OXOADIPATE DEHYDROGENASE COMPLEX COMPONENT E1"/>
    <property type="match status" value="1"/>
</dbReference>
<keyword evidence="8" id="KW-1185">Reference proteome</keyword>
<dbReference type="eggNOG" id="KOG0451">
    <property type="taxonomic scope" value="Eukaryota"/>
</dbReference>
<dbReference type="GO" id="GO:0030976">
    <property type="term" value="F:thiamine pyrophosphate binding"/>
    <property type="evidence" value="ECO:0007669"/>
    <property type="project" value="InterPro"/>
</dbReference>
<dbReference type="Pfam" id="PF00676">
    <property type="entry name" value="E1_dh"/>
    <property type="match status" value="1"/>
</dbReference>
<dbReference type="PhylomeDB" id="T1IGW9"/>
<dbReference type="PANTHER" id="PTHR23152">
    <property type="entry name" value="2-OXOGLUTARATE DEHYDROGENASE"/>
    <property type="match status" value="1"/>
</dbReference>
<evidence type="ECO:0000256" key="2">
    <source>
        <dbReference type="ARBA" id="ARBA00006936"/>
    </source>
</evidence>
<organism evidence="7 8">
    <name type="scientific">Strigamia maritima</name>
    <name type="common">European centipede</name>
    <name type="synonym">Geophilus maritimus</name>
    <dbReference type="NCBI Taxonomy" id="126957"/>
    <lineage>
        <taxon>Eukaryota</taxon>
        <taxon>Metazoa</taxon>
        <taxon>Ecdysozoa</taxon>
        <taxon>Arthropoda</taxon>
        <taxon>Myriapoda</taxon>
        <taxon>Chilopoda</taxon>
        <taxon>Pleurostigmophora</taxon>
        <taxon>Geophilomorpha</taxon>
        <taxon>Linotaeniidae</taxon>
        <taxon>Strigamia</taxon>
    </lineage>
</organism>
<dbReference type="InterPro" id="IPR011603">
    <property type="entry name" value="2oxoglutarate_DH_E1"/>
</dbReference>
<comment type="similarity">
    <text evidence="2">Belongs to the alpha-ketoglutarate dehydrogenase family.</text>
</comment>
<dbReference type="STRING" id="126957.T1IGW9"/>
<dbReference type="AlphaFoldDB" id="T1IGW9"/>
<sequence length="879" mass="99787">MISRLIMMRGCLRNLIKVPRLRSYHSDCAVFGYKPQITTTKTYKLPQDVIENRIRNCQLVRLIQAFREFGHKEAKLDPLEQIKPTWNMEERDWLAEKIETMHRVKLMTEEKKAVAFEMNKSQVFDKFLATKFATVKRYGGEGAETMMAFFIELFNQSVECGIEHVILGMAHRGRLNLLTGMLQFPPVEMFQKMRGLPEFPQHVEATGDVLSHLTSSINLDYSGRKLHVTMLPNPSHLEAVNPVIAGKTRGIQLRVGDGDYSTSPEANPENKAMCIQIHGDGAISGQGIVMETSTISSVPHFNVGGSIHLIINNQLAFTTPHGRGRSSRYCSDIAKMTEAPVIHVNGDYPEELVKATRLAVEYRQKFGRDVFVDLLCYRRWGHNELDDPTFTNPLVYSVIGSRKSVPDTYTAKLIWFNYFVKEQGVTTPDEVNKNIKQHHSFLNEHFTQIDSYQPTAKHLQAQWQGLSQASSLITTWNTGIDEQLIQFIGQKSVQFPDHFNLHSHLNKSYVQPRLTKLGRGRNFDWATAEILAIGSLLYQGFNVRLSGQDVGRGTFSHRHAMLIDQNTNDMYIPLNNMIKDQKGFFEAISIFFLQIANSPLSEEAVLGFEYGMSIENPNNLIIWEAQFGDFFNGAQIIIDTFISAGETKWLLHNGLVMLLPHGYDGAGPEHSSSHIERFLQACDSKEDGVDGDNVNMHIVHPTTPAQYFHLLRRQLVRNFRKPLIVASPKILLRSPDATSSASEMSSGTAFLPVIGDKTDPARVTRLVFCSGKHYYALDKERQRIGADNTAIVRLEALCPFPTLELQQELKKFRKVKEYVWSQEEHQNMGAWFFVKPRFENLVGCRLTYVGRRPLATPAVGVGRVHKLESEEILQKSFKI</sequence>
<dbReference type="NCBIfam" id="NF006914">
    <property type="entry name" value="PRK09404.1"/>
    <property type="match status" value="1"/>
</dbReference>
<dbReference type="InterPro" id="IPR029061">
    <property type="entry name" value="THDP-binding"/>
</dbReference>
<dbReference type="CDD" id="cd02016">
    <property type="entry name" value="TPP_E1_OGDC_like"/>
    <property type="match status" value="1"/>
</dbReference>
<keyword evidence="3" id="KW-0809">Transit peptide</keyword>
<keyword evidence="5" id="KW-0786">Thiamine pyrophosphate</keyword>
<dbReference type="HOGENOM" id="CLU_004709_1_0_1"/>
<evidence type="ECO:0000313" key="8">
    <source>
        <dbReference type="Proteomes" id="UP000014500"/>
    </source>
</evidence>
<dbReference type="Pfam" id="PF02779">
    <property type="entry name" value="Transket_pyr"/>
    <property type="match status" value="1"/>
</dbReference>
<keyword evidence="4" id="KW-0560">Oxidoreductase</keyword>